<dbReference type="Gene3D" id="3.40.50.150">
    <property type="entry name" value="Vaccinia Virus protein VP39"/>
    <property type="match status" value="1"/>
</dbReference>
<feature type="non-terminal residue" evidence="8">
    <location>
        <position position="1"/>
    </location>
</feature>
<evidence type="ECO:0000256" key="5">
    <source>
        <dbReference type="PROSITE-ProRule" id="PRU01023"/>
    </source>
</evidence>
<dbReference type="InterPro" id="IPR029063">
    <property type="entry name" value="SAM-dependent_MTases_sf"/>
</dbReference>
<dbReference type="InterPro" id="IPR049560">
    <property type="entry name" value="MeTrfase_RsmB-F_NOP2_cat"/>
</dbReference>
<sequence length="453" mass="49094">PEGRTPRPAQSPEPERAGLPARRTAARLLAAVVDTKTSADGLTDRKGGHPDFLKLPARDQGLVRAILLTALRRRGSIEAIVSSCLDRPLPSRAAHLRHILHVGAAQILHLDVPDSAAVDLAVAHASVDPRTERFSGLVNAVLRRIAREKDAFAARFDDPRLDCPPWLWARLEAAYGEAVALDIVSMHRLPAPLDFTAKSDPAAVGAMLGGELLPFGTIRRAPGEEAVSDLPGFETGEWWVQDAAASLPARLMGDVRAKRVADLCAAPGGKTAQLAAAGAHVTAVEISPSRLRRLKENFARLKLEAEFVGSDLMRFEPETPFDAVLLDAPCSSTGTIRRHPDVAYTKDDEEVRKLAEVQARLLGRAADLVARGGMLLFSNCSLDPIEGEELMRAFLVSRTDFHVEPVRPEEVPGLEDAISPEGYLRTTPAMLRRETPEHSGLDGFFAARLRRAS</sequence>
<dbReference type="RefSeq" id="WP_058602171.1">
    <property type="nucleotide sequence ID" value="NZ_LDQA01000067.1"/>
</dbReference>
<dbReference type="AlphaFoldDB" id="A0A175RG77"/>
<evidence type="ECO:0000259" key="7">
    <source>
        <dbReference type="PROSITE" id="PS51686"/>
    </source>
</evidence>
<dbReference type="SUPFAM" id="SSF48013">
    <property type="entry name" value="NusB-like"/>
    <property type="match status" value="1"/>
</dbReference>
<evidence type="ECO:0000313" key="8">
    <source>
        <dbReference type="EMBL" id="KTR02780.1"/>
    </source>
</evidence>
<feature type="active site" description="Nucleophile" evidence="5">
    <location>
        <position position="380"/>
    </location>
</feature>
<evidence type="ECO:0000256" key="6">
    <source>
        <dbReference type="SAM" id="MobiDB-lite"/>
    </source>
</evidence>
<dbReference type="PATRIC" id="fig|401562.4.peg.4163"/>
<accession>A0A175RG77</accession>
<feature type="binding site" evidence="5">
    <location>
        <begin position="264"/>
        <end position="270"/>
    </location>
    <ligand>
        <name>S-adenosyl-L-methionine</name>
        <dbReference type="ChEBI" id="CHEBI:59789"/>
    </ligand>
</feature>
<dbReference type="Gene3D" id="1.10.940.10">
    <property type="entry name" value="NusB-like"/>
    <property type="match status" value="1"/>
</dbReference>
<dbReference type="CDD" id="cd02440">
    <property type="entry name" value="AdoMet_MTases"/>
    <property type="match status" value="1"/>
</dbReference>
<gene>
    <name evidence="8" type="ORF">NS365_20645</name>
</gene>
<dbReference type="Pfam" id="PF01189">
    <property type="entry name" value="Methyltr_RsmB-F"/>
    <property type="match status" value="1"/>
</dbReference>
<protein>
    <submittedName>
        <fullName evidence="8">MFS transporter</fullName>
    </submittedName>
</protein>
<proteinExistence type="inferred from homology"/>
<dbReference type="SUPFAM" id="SSF53335">
    <property type="entry name" value="S-adenosyl-L-methionine-dependent methyltransferases"/>
    <property type="match status" value="1"/>
</dbReference>
<keyword evidence="9" id="KW-1185">Reference proteome</keyword>
<dbReference type="Proteomes" id="UP000078529">
    <property type="component" value="Unassembled WGS sequence"/>
</dbReference>
<dbReference type="Pfam" id="PF01029">
    <property type="entry name" value="NusB"/>
    <property type="match status" value="1"/>
</dbReference>
<dbReference type="PANTHER" id="PTHR22807">
    <property type="entry name" value="NOP2 YEAST -RELATED NOL1/NOP2/FMU SUN DOMAIN-CONTAINING"/>
    <property type="match status" value="1"/>
</dbReference>
<dbReference type="InterPro" id="IPR001678">
    <property type="entry name" value="MeTrfase_RsmB-F_NOP2_dom"/>
</dbReference>
<dbReference type="PRINTS" id="PR02008">
    <property type="entry name" value="RCMTFAMILY"/>
</dbReference>
<feature type="domain" description="SAM-dependent MTase RsmB/NOP-type" evidence="7">
    <location>
        <begin position="157"/>
        <end position="452"/>
    </location>
</feature>
<evidence type="ECO:0000256" key="4">
    <source>
        <dbReference type="ARBA" id="ARBA00022884"/>
    </source>
</evidence>
<reference evidence="8 9" key="1">
    <citation type="journal article" date="2016" name="Front. Microbiol.">
        <title>Genomic Resource of Rice Seed Associated Bacteria.</title>
        <authorList>
            <person name="Midha S."/>
            <person name="Bansal K."/>
            <person name="Sharma S."/>
            <person name="Kumar N."/>
            <person name="Patil P.P."/>
            <person name="Chaudhry V."/>
            <person name="Patil P.B."/>
        </authorList>
    </citation>
    <scope>NUCLEOTIDE SEQUENCE [LARGE SCALE GENOMIC DNA]</scope>
    <source>
        <strain evidence="8 9">NS365</strain>
    </source>
</reference>
<keyword evidence="3 5" id="KW-0949">S-adenosyl-L-methionine</keyword>
<dbReference type="GO" id="GO:0008173">
    <property type="term" value="F:RNA methyltransferase activity"/>
    <property type="evidence" value="ECO:0007669"/>
    <property type="project" value="InterPro"/>
</dbReference>
<dbReference type="PANTHER" id="PTHR22807:SF61">
    <property type="entry name" value="NOL1_NOP2_SUN FAMILY PROTEIN _ ANTITERMINATION NUSB DOMAIN-CONTAINING PROTEIN"/>
    <property type="match status" value="1"/>
</dbReference>
<organism evidence="8 9">
    <name type="scientific">Aureimonas ureilytica</name>
    <dbReference type="NCBI Taxonomy" id="401562"/>
    <lineage>
        <taxon>Bacteria</taxon>
        <taxon>Pseudomonadati</taxon>
        <taxon>Pseudomonadota</taxon>
        <taxon>Alphaproteobacteria</taxon>
        <taxon>Hyphomicrobiales</taxon>
        <taxon>Aurantimonadaceae</taxon>
        <taxon>Aureimonas</taxon>
    </lineage>
</organism>
<feature type="binding site" evidence="5">
    <location>
        <position position="311"/>
    </location>
    <ligand>
        <name>S-adenosyl-L-methionine</name>
        <dbReference type="ChEBI" id="CHEBI:59789"/>
    </ligand>
</feature>
<keyword evidence="1 5" id="KW-0489">Methyltransferase</keyword>
<evidence type="ECO:0000256" key="2">
    <source>
        <dbReference type="ARBA" id="ARBA00022679"/>
    </source>
</evidence>
<dbReference type="GO" id="GO:0001510">
    <property type="term" value="P:RNA methylation"/>
    <property type="evidence" value="ECO:0007669"/>
    <property type="project" value="InterPro"/>
</dbReference>
<dbReference type="GO" id="GO:0006355">
    <property type="term" value="P:regulation of DNA-templated transcription"/>
    <property type="evidence" value="ECO:0007669"/>
    <property type="project" value="InterPro"/>
</dbReference>
<evidence type="ECO:0000256" key="1">
    <source>
        <dbReference type="ARBA" id="ARBA00022603"/>
    </source>
</evidence>
<feature type="region of interest" description="Disordered" evidence="6">
    <location>
        <begin position="1"/>
        <end position="21"/>
    </location>
</feature>
<feature type="binding site" evidence="5">
    <location>
        <position position="327"/>
    </location>
    <ligand>
        <name>S-adenosyl-L-methionine</name>
        <dbReference type="ChEBI" id="CHEBI:59789"/>
    </ligand>
</feature>
<comment type="similarity">
    <text evidence="5">Belongs to the class I-like SAM-binding methyltransferase superfamily. RsmB/NOP family.</text>
</comment>
<keyword evidence="4 5" id="KW-0694">RNA-binding</keyword>
<dbReference type="EMBL" id="LDQA01000067">
    <property type="protein sequence ID" value="KTR02780.1"/>
    <property type="molecule type" value="Genomic_DNA"/>
</dbReference>
<name>A0A175RG77_9HYPH</name>
<keyword evidence="2 5" id="KW-0808">Transferase</keyword>
<evidence type="ECO:0000313" key="9">
    <source>
        <dbReference type="Proteomes" id="UP000078529"/>
    </source>
</evidence>
<dbReference type="InterPro" id="IPR023267">
    <property type="entry name" value="RCMT"/>
</dbReference>
<dbReference type="InterPro" id="IPR035926">
    <property type="entry name" value="NusB-like_sf"/>
</dbReference>
<feature type="binding site" evidence="5">
    <location>
        <position position="285"/>
    </location>
    <ligand>
        <name>S-adenosyl-L-methionine</name>
        <dbReference type="ChEBI" id="CHEBI:59789"/>
    </ligand>
</feature>
<dbReference type="PROSITE" id="PS51686">
    <property type="entry name" value="SAM_MT_RSMB_NOP"/>
    <property type="match status" value="1"/>
</dbReference>
<dbReference type="InterPro" id="IPR006027">
    <property type="entry name" value="NusB_RsmB_TIM44"/>
</dbReference>
<dbReference type="GO" id="GO:0003723">
    <property type="term" value="F:RNA binding"/>
    <property type="evidence" value="ECO:0007669"/>
    <property type="project" value="UniProtKB-UniRule"/>
</dbReference>
<evidence type="ECO:0000256" key="3">
    <source>
        <dbReference type="ARBA" id="ARBA00022691"/>
    </source>
</evidence>
<comment type="caution">
    <text evidence="8">The sequence shown here is derived from an EMBL/GenBank/DDBJ whole genome shotgun (WGS) entry which is preliminary data.</text>
</comment>